<protein>
    <recommendedName>
        <fullName evidence="9">MATE family efflux transporter</fullName>
    </recommendedName>
</protein>
<evidence type="ECO:0000256" key="2">
    <source>
        <dbReference type="ARBA" id="ARBA00022475"/>
    </source>
</evidence>
<reference evidence="7 8" key="1">
    <citation type="submission" date="2020-08" db="EMBL/GenBank/DDBJ databases">
        <title>Genome public.</title>
        <authorList>
            <person name="Liu C."/>
            <person name="Sun Q."/>
        </authorList>
    </citation>
    <scope>NUCLEOTIDE SEQUENCE [LARGE SCALE GENOMIC DNA]</scope>
    <source>
        <strain evidence="7 8">BX4</strain>
    </source>
</reference>
<dbReference type="InterPro" id="IPR051327">
    <property type="entry name" value="MATE_MepA_subfamily"/>
</dbReference>
<evidence type="ECO:0000256" key="6">
    <source>
        <dbReference type="SAM" id="Phobius"/>
    </source>
</evidence>
<evidence type="ECO:0000256" key="1">
    <source>
        <dbReference type="ARBA" id="ARBA00004651"/>
    </source>
</evidence>
<evidence type="ECO:0000313" key="7">
    <source>
        <dbReference type="EMBL" id="MBC5667689.1"/>
    </source>
</evidence>
<keyword evidence="2" id="KW-1003">Cell membrane</keyword>
<evidence type="ECO:0000256" key="3">
    <source>
        <dbReference type="ARBA" id="ARBA00022692"/>
    </source>
</evidence>
<dbReference type="EMBL" id="JACOOZ010000004">
    <property type="protein sequence ID" value="MBC5667689.1"/>
    <property type="molecule type" value="Genomic_DNA"/>
</dbReference>
<keyword evidence="4 6" id="KW-1133">Transmembrane helix</keyword>
<feature type="transmembrane region" description="Helical" evidence="6">
    <location>
        <begin position="28"/>
        <end position="52"/>
    </location>
</feature>
<comment type="subcellular location">
    <subcellularLocation>
        <location evidence="1">Cell membrane</location>
        <topology evidence="1">Multi-pass membrane protein</topology>
    </subcellularLocation>
</comment>
<dbReference type="Proteomes" id="UP000597877">
    <property type="component" value="Unassembled WGS sequence"/>
</dbReference>
<sequence length="114" mass="12281">MPAMAAMLMVLVYNLVDTFFIGQTHNALLVATVSLATPVYLIFMSIGTLFGIGGTSVISRALGEGKKEKARKYCAFCFCGCVFVGILLAASIPPPTMPFKEVFSRQSPQPCRPL</sequence>
<dbReference type="InterPro" id="IPR002528">
    <property type="entry name" value="MATE_fam"/>
</dbReference>
<dbReference type="Pfam" id="PF01554">
    <property type="entry name" value="MatE"/>
    <property type="match status" value="1"/>
</dbReference>
<evidence type="ECO:0000313" key="8">
    <source>
        <dbReference type="Proteomes" id="UP000597877"/>
    </source>
</evidence>
<feature type="transmembrane region" description="Helical" evidence="6">
    <location>
        <begin position="73"/>
        <end position="92"/>
    </location>
</feature>
<name>A0ABR7F247_9FIRM</name>
<dbReference type="PANTHER" id="PTHR43823:SF3">
    <property type="entry name" value="MULTIDRUG EXPORT PROTEIN MEPA"/>
    <property type="match status" value="1"/>
</dbReference>
<proteinExistence type="predicted"/>
<comment type="caution">
    <text evidence="7">The sequence shown here is derived from an EMBL/GenBank/DDBJ whole genome shotgun (WGS) entry which is preliminary data.</text>
</comment>
<keyword evidence="8" id="KW-1185">Reference proteome</keyword>
<dbReference type="PANTHER" id="PTHR43823">
    <property type="entry name" value="SPORULATION PROTEIN YKVU"/>
    <property type="match status" value="1"/>
</dbReference>
<accession>A0ABR7F247</accession>
<evidence type="ECO:0000256" key="4">
    <source>
        <dbReference type="ARBA" id="ARBA00022989"/>
    </source>
</evidence>
<gene>
    <name evidence="7" type="ORF">H8S00_06810</name>
</gene>
<keyword evidence="3 6" id="KW-0812">Transmembrane</keyword>
<keyword evidence="5 6" id="KW-0472">Membrane</keyword>
<evidence type="ECO:0000256" key="5">
    <source>
        <dbReference type="ARBA" id="ARBA00023136"/>
    </source>
</evidence>
<evidence type="ECO:0008006" key="9">
    <source>
        <dbReference type="Google" id="ProtNLM"/>
    </source>
</evidence>
<organism evidence="7 8">
    <name type="scientific">Eubacterium segne</name>
    <dbReference type="NCBI Taxonomy" id="2763045"/>
    <lineage>
        <taxon>Bacteria</taxon>
        <taxon>Bacillati</taxon>
        <taxon>Bacillota</taxon>
        <taxon>Clostridia</taxon>
        <taxon>Eubacteriales</taxon>
        <taxon>Eubacteriaceae</taxon>
        <taxon>Eubacterium</taxon>
    </lineage>
</organism>